<dbReference type="SUPFAM" id="SSF55347">
    <property type="entry name" value="Glyceraldehyde-3-phosphate dehydrogenase-like, C-terminal domain"/>
    <property type="match status" value="1"/>
</dbReference>
<evidence type="ECO:0000313" key="7">
    <source>
        <dbReference type="Proteomes" id="UP001172738"/>
    </source>
</evidence>
<reference evidence="6" key="1">
    <citation type="submission" date="2023-06" db="EMBL/GenBank/DDBJ databases">
        <title>SYSU T00b26.</title>
        <authorList>
            <person name="Gao L."/>
            <person name="Fang B.-Z."/>
            <person name="Li W.-J."/>
        </authorList>
    </citation>
    <scope>NUCLEOTIDE SEQUENCE</scope>
    <source>
        <strain evidence="6">SYSU T00b26</strain>
    </source>
</reference>
<dbReference type="PANTHER" id="PTHR22604">
    <property type="entry name" value="OXIDOREDUCTASES"/>
    <property type="match status" value="1"/>
</dbReference>
<keyword evidence="3" id="KW-0520">NAD</keyword>
<dbReference type="PANTHER" id="PTHR22604:SF105">
    <property type="entry name" value="TRANS-1,2-DIHYDROBENZENE-1,2-DIOL DEHYDROGENASE"/>
    <property type="match status" value="1"/>
</dbReference>
<dbReference type="Gene3D" id="3.40.50.720">
    <property type="entry name" value="NAD(P)-binding Rossmann-like Domain"/>
    <property type="match status" value="1"/>
</dbReference>
<dbReference type="Gene3D" id="3.30.360.10">
    <property type="entry name" value="Dihydrodipicolinate Reductase, domain 2"/>
    <property type="match status" value="1"/>
</dbReference>
<keyword evidence="2" id="KW-0560">Oxidoreductase</keyword>
<protein>
    <submittedName>
        <fullName evidence="6">Gfo/Idh/MocA family oxidoreductase</fullName>
    </submittedName>
</protein>
<comment type="caution">
    <text evidence="6">The sequence shown here is derived from an EMBL/GenBank/DDBJ whole genome shotgun (WGS) entry which is preliminary data.</text>
</comment>
<evidence type="ECO:0000313" key="6">
    <source>
        <dbReference type="EMBL" id="MDN4472182.1"/>
    </source>
</evidence>
<evidence type="ECO:0000259" key="5">
    <source>
        <dbReference type="Pfam" id="PF22725"/>
    </source>
</evidence>
<sequence>MPSLTTLPTPRPWAPERSLRWGIIAPGYIAGYFAGAINRRTDHTLAAVGSRSLERSQKFAAEHGIALAFGSYEELVSSDDVDAVYIASPHSAHLDQALLAIEAGKHVLVEKPLATTGADAARILEAARAKGVLAMEAMWTRYLPQSDIIRQLLADGALGEITSVAADFGFAFPFTPEHRLYDPAQAGGALLDAGIYPVSFISSVLGAPRSVHAVGSVAPSGVDKLALVSLDYDGAVGTALTSLNGWQPINATISGTEGRIEVHREFIQPSGLTVTTYDDFMQPPSVLEWDGRDYDPAYDALSCEADAFAEFVGKGLLESPIHSHAEVVSVVDTLDRARTQILTAHQEAQS</sequence>
<dbReference type="Pfam" id="PF01408">
    <property type="entry name" value="GFO_IDH_MocA"/>
    <property type="match status" value="1"/>
</dbReference>
<organism evidence="6 7">
    <name type="scientific">Demequina zhanjiangensis</name>
    <dbReference type="NCBI Taxonomy" id="3051659"/>
    <lineage>
        <taxon>Bacteria</taxon>
        <taxon>Bacillati</taxon>
        <taxon>Actinomycetota</taxon>
        <taxon>Actinomycetes</taxon>
        <taxon>Micrococcales</taxon>
        <taxon>Demequinaceae</taxon>
        <taxon>Demequina</taxon>
    </lineage>
</organism>
<dbReference type="InterPro" id="IPR055170">
    <property type="entry name" value="GFO_IDH_MocA-like_dom"/>
</dbReference>
<accession>A0ABT8FZE3</accession>
<dbReference type="Proteomes" id="UP001172738">
    <property type="component" value="Unassembled WGS sequence"/>
</dbReference>
<gene>
    <name evidence="6" type="ORF">QQX04_04150</name>
</gene>
<evidence type="ECO:0000256" key="2">
    <source>
        <dbReference type="ARBA" id="ARBA00023002"/>
    </source>
</evidence>
<feature type="domain" description="Gfo/Idh/MocA-like oxidoreductase N-terminal" evidence="4">
    <location>
        <begin position="19"/>
        <end position="135"/>
    </location>
</feature>
<evidence type="ECO:0000256" key="1">
    <source>
        <dbReference type="ARBA" id="ARBA00010928"/>
    </source>
</evidence>
<feature type="domain" description="GFO/IDH/MocA-like oxidoreductase" evidence="5">
    <location>
        <begin position="149"/>
        <end position="261"/>
    </location>
</feature>
<dbReference type="InterPro" id="IPR050984">
    <property type="entry name" value="Gfo/Idh/MocA_domain"/>
</dbReference>
<keyword evidence="7" id="KW-1185">Reference proteome</keyword>
<name>A0ABT8FZE3_9MICO</name>
<dbReference type="EMBL" id="JAUHPV010000002">
    <property type="protein sequence ID" value="MDN4472182.1"/>
    <property type="molecule type" value="Genomic_DNA"/>
</dbReference>
<dbReference type="InterPro" id="IPR000683">
    <property type="entry name" value="Gfo/Idh/MocA-like_OxRdtase_N"/>
</dbReference>
<dbReference type="RefSeq" id="WP_301126547.1">
    <property type="nucleotide sequence ID" value="NZ_JAUHPV010000002.1"/>
</dbReference>
<comment type="similarity">
    <text evidence="1">Belongs to the Gfo/Idh/MocA family.</text>
</comment>
<dbReference type="SUPFAM" id="SSF51735">
    <property type="entry name" value="NAD(P)-binding Rossmann-fold domains"/>
    <property type="match status" value="1"/>
</dbReference>
<proteinExistence type="inferred from homology"/>
<dbReference type="InterPro" id="IPR036291">
    <property type="entry name" value="NAD(P)-bd_dom_sf"/>
</dbReference>
<dbReference type="Pfam" id="PF22725">
    <property type="entry name" value="GFO_IDH_MocA_C3"/>
    <property type="match status" value="1"/>
</dbReference>
<evidence type="ECO:0000259" key="4">
    <source>
        <dbReference type="Pfam" id="PF01408"/>
    </source>
</evidence>
<evidence type="ECO:0000256" key="3">
    <source>
        <dbReference type="ARBA" id="ARBA00023027"/>
    </source>
</evidence>